<protein>
    <submittedName>
        <fullName evidence="14">Penicillin-binding protein 2</fullName>
    </submittedName>
</protein>
<organism evidence="14 16">
    <name type="scientific">Vagococcus xieshaowenii</name>
    <dbReference type="NCBI Taxonomy" id="2562451"/>
    <lineage>
        <taxon>Bacteria</taxon>
        <taxon>Bacillati</taxon>
        <taxon>Bacillota</taxon>
        <taxon>Bacilli</taxon>
        <taxon>Lactobacillales</taxon>
        <taxon>Enterococcaceae</taxon>
        <taxon>Vagococcus</taxon>
    </lineage>
</organism>
<dbReference type="GO" id="GO:0005886">
    <property type="term" value="C:plasma membrane"/>
    <property type="evidence" value="ECO:0007669"/>
    <property type="project" value="UniProtKB-SubCell"/>
</dbReference>
<evidence type="ECO:0000256" key="3">
    <source>
        <dbReference type="ARBA" id="ARBA00022475"/>
    </source>
</evidence>
<keyword evidence="5" id="KW-0133">Cell shape</keyword>
<dbReference type="SUPFAM" id="SSF56601">
    <property type="entry name" value="beta-lactamase/transpeptidase-like"/>
    <property type="match status" value="1"/>
</dbReference>
<keyword evidence="3" id="KW-1003">Cell membrane</keyword>
<dbReference type="Gene3D" id="3.90.1310.10">
    <property type="entry name" value="Penicillin-binding protein 2a (Domain 2)"/>
    <property type="match status" value="1"/>
</dbReference>
<keyword evidence="15" id="KW-1185">Reference proteome</keyword>
<feature type="domain" description="Penicillin-binding protein transpeptidase" evidence="11">
    <location>
        <begin position="353"/>
        <end position="692"/>
    </location>
</feature>
<dbReference type="InterPro" id="IPR005311">
    <property type="entry name" value="PBP_dimer"/>
</dbReference>
<dbReference type="SUPFAM" id="SSF56519">
    <property type="entry name" value="Penicillin binding protein dimerisation domain"/>
    <property type="match status" value="1"/>
</dbReference>
<dbReference type="EMBL" id="SRHU01000018">
    <property type="protein sequence ID" value="TFZ41875.1"/>
    <property type="molecule type" value="Genomic_DNA"/>
</dbReference>
<evidence type="ECO:0000313" key="13">
    <source>
        <dbReference type="EMBL" id="QCA28220.1"/>
    </source>
</evidence>
<dbReference type="EMBL" id="CP038865">
    <property type="protein sequence ID" value="QCA28220.1"/>
    <property type="molecule type" value="Genomic_DNA"/>
</dbReference>
<keyword evidence="4 10" id="KW-0812">Transmembrane</keyword>
<reference evidence="13 15" key="2">
    <citation type="journal article" date="2020" name="Int. J. Syst. Evol. Microbiol.">
        <title>Vagococcus xieshaowenii sp. nov., isolated from snow finch (Montifringilla taczanowskii) cloacal content.</title>
        <authorList>
            <person name="Ge Y."/>
            <person name="Yang J."/>
            <person name="Lai X.H."/>
            <person name="Zhang G."/>
            <person name="Jin D."/>
            <person name="Lu S."/>
            <person name="Wang B."/>
            <person name="Huang Y."/>
            <person name="Huang Y."/>
            <person name="Ren Z."/>
            <person name="Zhang X."/>
            <person name="Xu J."/>
        </authorList>
    </citation>
    <scope>NUCLEOTIDE SEQUENCE [LARGE SCALE GENOMIC DNA]</scope>
    <source>
        <strain evidence="15">personal::cf-49</strain>
        <strain evidence="13">Personal::cf-49</strain>
    </source>
</reference>
<dbReference type="Pfam" id="PF00905">
    <property type="entry name" value="Transpeptidase"/>
    <property type="match status" value="1"/>
</dbReference>
<evidence type="ECO:0000256" key="6">
    <source>
        <dbReference type="ARBA" id="ARBA00022984"/>
    </source>
</evidence>
<dbReference type="InterPro" id="IPR050515">
    <property type="entry name" value="Beta-lactam/transpept"/>
</dbReference>
<dbReference type="GO" id="GO:0009252">
    <property type="term" value="P:peptidoglycan biosynthetic process"/>
    <property type="evidence" value="ECO:0007669"/>
    <property type="project" value="UniProtKB-KW"/>
</dbReference>
<evidence type="ECO:0000313" key="16">
    <source>
        <dbReference type="Proteomes" id="UP000297725"/>
    </source>
</evidence>
<gene>
    <name evidence="14" type="ORF">E4031_04585</name>
    <name evidence="13" type="ORF">E4Z98_02405</name>
</gene>
<proteinExistence type="inferred from homology"/>
<evidence type="ECO:0000259" key="11">
    <source>
        <dbReference type="Pfam" id="PF00905"/>
    </source>
</evidence>
<reference evidence="14 16" key="1">
    <citation type="submission" date="2019-03" db="EMBL/GenBank/DDBJ databases">
        <title>Vagococcus sp. was isolated fron gut of Carduelis flavirostris.</title>
        <authorList>
            <person name="Ge Y."/>
        </authorList>
    </citation>
    <scope>NUCLEOTIDE SEQUENCE [LARGE SCALE GENOMIC DNA]</scope>
    <source>
        <strain evidence="14 16">CF-210</strain>
    </source>
</reference>
<dbReference type="GO" id="GO:0071972">
    <property type="term" value="F:peptidoglycan L,D-transpeptidase activity"/>
    <property type="evidence" value="ECO:0007669"/>
    <property type="project" value="TreeGrafter"/>
</dbReference>
<dbReference type="Proteomes" id="UP000297725">
    <property type="component" value="Unassembled WGS sequence"/>
</dbReference>
<evidence type="ECO:0000256" key="5">
    <source>
        <dbReference type="ARBA" id="ARBA00022960"/>
    </source>
</evidence>
<evidence type="ECO:0000256" key="8">
    <source>
        <dbReference type="ARBA" id="ARBA00023136"/>
    </source>
</evidence>
<accession>A0AAJ5EFI6</accession>
<dbReference type="RefSeq" id="WP_135254263.1">
    <property type="nucleotide sequence ID" value="NZ_CP038865.1"/>
</dbReference>
<evidence type="ECO:0000256" key="7">
    <source>
        <dbReference type="ARBA" id="ARBA00022989"/>
    </source>
</evidence>
<keyword evidence="7 10" id="KW-1133">Transmembrane helix</keyword>
<dbReference type="Gene3D" id="1.10.10.1230">
    <property type="entry name" value="Penicillin-binding protein, N-terminal non-catalytic domain, head sub-domain"/>
    <property type="match status" value="1"/>
</dbReference>
<feature type="domain" description="Penicillin-binding protein dimerisation" evidence="12">
    <location>
        <begin position="67"/>
        <end position="305"/>
    </location>
</feature>
<comment type="subcellular location">
    <subcellularLocation>
        <location evidence="1">Cell membrane</location>
        <topology evidence="1">Single-pass membrane protein</topology>
    </subcellularLocation>
</comment>
<evidence type="ECO:0000259" key="12">
    <source>
        <dbReference type="Pfam" id="PF03717"/>
    </source>
</evidence>
<evidence type="ECO:0000256" key="9">
    <source>
        <dbReference type="ARBA" id="ARBA00023316"/>
    </source>
</evidence>
<keyword evidence="6" id="KW-0573">Peptidoglycan synthesis</keyword>
<dbReference type="InterPro" id="IPR036138">
    <property type="entry name" value="PBP_dimer_sf"/>
</dbReference>
<dbReference type="GO" id="GO:0008658">
    <property type="term" value="F:penicillin binding"/>
    <property type="evidence" value="ECO:0007669"/>
    <property type="project" value="InterPro"/>
</dbReference>
<dbReference type="PANTHER" id="PTHR30627:SF2">
    <property type="entry name" value="PEPTIDOGLYCAN D,D-TRANSPEPTIDASE MRDA"/>
    <property type="match status" value="1"/>
</dbReference>
<dbReference type="Gene3D" id="3.40.710.10">
    <property type="entry name" value="DD-peptidase/beta-lactamase superfamily"/>
    <property type="match status" value="1"/>
</dbReference>
<evidence type="ECO:0000256" key="4">
    <source>
        <dbReference type="ARBA" id="ARBA00022692"/>
    </source>
</evidence>
<dbReference type="GO" id="GO:0071555">
    <property type="term" value="P:cell wall organization"/>
    <property type="evidence" value="ECO:0007669"/>
    <property type="project" value="UniProtKB-KW"/>
</dbReference>
<keyword evidence="9" id="KW-0961">Cell wall biogenesis/degradation</keyword>
<evidence type="ECO:0000256" key="1">
    <source>
        <dbReference type="ARBA" id="ARBA00004162"/>
    </source>
</evidence>
<evidence type="ECO:0000256" key="2">
    <source>
        <dbReference type="ARBA" id="ARBA00007171"/>
    </source>
</evidence>
<dbReference type="GO" id="GO:0008360">
    <property type="term" value="P:regulation of cell shape"/>
    <property type="evidence" value="ECO:0007669"/>
    <property type="project" value="UniProtKB-KW"/>
</dbReference>
<dbReference type="Pfam" id="PF03717">
    <property type="entry name" value="PBP_dimer"/>
    <property type="match status" value="1"/>
</dbReference>
<keyword evidence="8 10" id="KW-0472">Membrane</keyword>
<dbReference type="AlphaFoldDB" id="A0AAJ5EFI6"/>
<feature type="transmembrane region" description="Helical" evidence="10">
    <location>
        <begin position="21"/>
        <end position="43"/>
    </location>
</feature>
<dbReference type="InterPro" id="IPR012338">
    <property type="entry name" value="Beta-lactam/transpept-like"/>
</dbReference>
<sequence length="700" mass="78036">MKKINKLSSEALNKKLASIPFRLNVLFFIVFGLFVALIGQLAYLQIFNKDYFVDRITSGEMNIVEGQAPRGMIYDANGKALVSNKAKSAIMFTKGKNMTAEQILEAVYQINDIITVTPDKLSERDKKDFWLASEENLKTARERFTKKEQEAAKKMSNAEEYQLVVDKVTKEDLNFNERQLSAASIFKRINAAYALQPIFIKNEGVTKEEVALVGENRTKIPGLSTGYDWEREYPENGMLRTVLGTISTDKSGLPDSSLDSYLAKGYSLNDRVGVSYIEKAYESVLKGSKSRSEVKLDENNEITDQREVFAGQKGENLMLTIDIDFQNKVEDIVESEYKRVMSEGKATYSEGAYAVAINPQTGEVLSMVGFQQDDKGQLQDDTLGTINKAFVPGSSIKGATIMAGYQNDVLQPNETLIDEPLRFIDGTIKASLFNPASYGGQVPINSEDALMVSSNVYMMKIALRLMGTEYTNKMSLPERTDVFETLRKTYREFGLGTETGIDIPGESSWLSPTNYYDDNGNLLYGRMGNLLDLSFGNFDTYTTMQLAQYVSTIANGGYRIAPRLVKGIYNNDEAGGLGTLEQQFKPTILNEIRDKDDLDIIQQGFYNVVNSTDARRTGSRLQSSKYTVAAKTGTAETPIVDPDNSDNVISLNSYTVVAYNYEENPDIAVAVMLPHMKEDKTGTNLTIAGKILDAYYEKTR</sequence>
<name>A0AAJ5EFI6_9ENTE</name>
<evidence type="ECO:0000313" key="15">
    <source>
        <dbReference type="Proteomes" id="UP000296883"/>
    </source>
</evidence>
<dbReference type="InterPro" id="IPR001460">
    <property type="entry name" value="PCN-bd_Tpept"/>
</dbReference>
<evidence type="ECO:0000313" key="14">
    <source>
        <dbReference type="EMBL" id="TFZ41875.1"/>
    </source>
</evidence>
<evidence type="ECO:0000256" key="10">
    <source>
        <dbReference type="SAM" id="Phobius"/>
    </source>
</evidence>
<dbReference type="PANTHER" id="PTHR30627">
    <property type="entry name" value="PEPTIDOGLYCAN D,D-TRANSPEPTIDASE"/>
    <property type="match status" value="1"/>
</dbReference>
<comment type="similarity">
    <text evidence="2">Belongs to the transpeptidase family.</text>
</comment>
<dbReference type="Proteomes" id="UP000296883">
    <property type="component" value="Chromosome"/>
</dbReference>